<evidence type="ECO:0000313" key="3">
    <source>
        <dbReference type="Proteomes" id="UP001152300"/>
    </source>
</evidence>
<feature type="region of interest" description="Disordered" evidence="1">
    <location>
        <begin position="46"/>
        <end position="286"/>
    </location>
</feature>
<dbReference type="EMBL" id="JAPEIS010000012">
    <property type="protein sequence ID" value="KAJ8060972.1"/>
    <property type="molecule type" value="Genomic_DNA"/>
</dbReference>
<feature type="compositionally biased region" description="Polar residues" evidence="1">
    <location>
        <begin position="1"/>
        <end position="16"/>
    </location>
</feature>
<gene>
    <name evidence="2" type="ORF">OCU04_010052</name>
</gene>
<reference evidence="2" key="1">
    <citation type="submission" date="2022-11" db="EMBL/GenBank/DDBJ databases">
        <title>Genome Resource of Sclerotinia nivalis Strain SnTB1, a Plant Pathogen Isolated from American Ginseng.</title>
        <authorList>
            <person name="Fan S."/>
        </authorList>
    </citation>
    <scope>NUCLEOTIDE SEQUENCE</scope>
    <source>
        <strain evidence="2">SnTB1</strain>
    </source>
</reference>
<feature type="compositionally biased region" description="Polar residues" evidence="1">
    <location>
        <begin position="227"/>
        <end position="242"/>
    </location>
</feature>
<dbReference type="AlphaFoldDB" id="A0A9X0ADQ7"/>
<accession>A0A9X0ADQ7</accession>
<organism evidence="2 3">
    <name type="scientific">Sclerotinia nivalis</name>
    <dbReference type="NCBI Taxonomy" id="352851"/>
    <lineage>
        <taxon>Eukaryota</taxon>
        <taxon>Fungi</taxon>
        <taxon>Dikarya</taxon>
        <taxon>Ascomycota</taxon>
        <taxon>Pezizomycotina</taxon>
        <taxon>Leotiomycetes</taxon>
        <taxon>Helotiales</taxon>
        <taxon>Sclerotiniaceae</taxon>
        <taxon>Sclerotinia</taxon>
    </lineage>
</organism>
<evidence type="ECO:0000313" key="2">
    <source>
        <dbReference type="EMBL" id="KAJ8060972.1"/>
    </source>
</evidence>
<dbReference type="OrthoDB" id="3545472at2759"/>
<feature type="compositionally biased region" description="Basic and acidic residues" evidence="1">
    <location>
        <begin position="183"/>
        <end position="197"/>
    </location>
</feature>
<feature type="compositionally biased region" description="Polar residues" evidence="1">
    <location>
        <begin position="46"/>
        <end position="59"/>
    </location>
</feature>
<proteinExistence type="predicted"/>
<sequence length="375" mass="40646">MSSPPSRLSGNENGESTFPGVPGWSFETAKSTMRDYESIGPFMQLSSTSQFMPSPTLSPSSNVSTQATSNSSSDSTSTMSQNTEPSVEPPAGPSTEPHVKSSTPASNSTTPANSSSIDTSNNESSKDKKRKMNGAPDQAGTSRPAKKTRITLNTAEGAEQISGEINEIYIVHNTSESSGKRMTRAEKAKSDTAKHGTEGANAHSNQNHTMPAPKSNVKPAKGKRKATGNTDPNVNQNSTNGASKRKRKPANKEAVDEQPLPEAKRHKTNAQLTPPYAPPPNTKAMITYDPRISPRFKVWYKEVEAQSPSPARRKKEFPCGDAQFLWLKFQSGEVKERATTPDKKGLSGQLKNDKFAMKEIMGKKYEVEVGTFYES</sequence>
<keyword evidence="3" id="KW-1185">Reference proteome</keyword>
<protein>
    <submittedName>
        <fullName evidence="2">Uncharacterized protein</fullName>
    </submittedName>
</protein>
<feature type="region of interest" description="Disordered" evidence="1">
    <location>
        <begin position="1"/>
        <end position="26"/>
    </location>
</feature>
<dbReference type="Proteomes" id="UP001152300">
    <property type="component" value="Unassembled WGS sequence"/>
</dbReference>
<comment type="caution">
    <text evidence="2">The sequence shown here is derived from an EMBL/GenBank/DDBJ whole genome shotgun (WGS) entry which is preliminary data.</text>
</comment>
<feature type="compositionally biased region" description="Low complexity" evidence="1">
    <location>
        <begin position="60"/>
        <end position="83"/>
    </location>
</feature>
<feature type="compositionally biased region" description="Low complexity" evidence="1">
    <location>
        <begin position="101"/>
        <end position="123"/>
    </location>
</feature>
<name>A0A9X0ADQ7_9HELO</name>
<evidence type="ECO:0000256" key="1">
    <source>
        <dbReference type="SAM" id="MobiDB-lite"/>
    </source>
</evidence>